<dbReference type="InParanoid" id="P74460"/>
<keyword evidence="2" id="KW-1185">Reference proteome</keyword>
<dbReference type="EnsemblBacteria" id="BAA18561">
    <property type="protein sequence ID" value="BAA18561"/>
    <property type="gene ID" value="BAA18561"/>
</dbReference>
<organism evidence="1 2">
    <name type="scientific">Synechocystis sp. (strain ATCC 27184 / PCC 6803 / Kazusa)</name>
    <dbReference type="NCBI Taxonomy" id="1111708"/>
    <lineage>
        <taxon>Bacteria</taxon>
        <taxon>Bacillati</taxon>
        <taxon>Cyanobacteriota</taxon>
        <taxon>Cyanophyceae</taxon>
        <taxon>Synechococcales</taxon>
        <taxon>Merismopediaceae</taxon>
        <taxon>Synechocystis</taxon>
    </lineage>
</organism>
<dbReference type="IntAct" id="P74460">
    <property type="interactions" value="4"/>
</dbReference>
<reference evidence="1 2" key="1">
    <citation type="journal article" date="1995" name="DNA Res.">
        <title>Sequence analysis of the genome of the unicellular cyanobacterium Synechocystis sp. strain PCC6803. I. Sequence features in the 1 Mb region from map positions 64% to 92% of the genome.</title>
        <authorList>
            <person name="Kaneko T."/>
            <person name="Tanaka A."/>
            <person name="Sato S."/>
            <person name="Kotani H."/>
            <person name="Sazuka T."/>
            <person name="Miyajima N."/>
            <person name="Sugiura M."/>
            <person name="Tabata S."/>
        </authorList>
    </citation>
    <scope>NUCLEOTIDE SEQUENCE [LARGE SCALE GENOMIC DNA]</scope>
    <source>
        <strain evidence="2">ATCC 27184 / PCC 6803 / Kazusa</strain>
    </source>
</reference>
<dbReference type="PIR" id="S76432">
    <property type="entry name" value="S76432"/>
</dbReference>
<accession>P74460</accession>
<evidence type="ECO:0000313" key="1">
    <source>
        <dbReference type="EMBL" id="BAA18561.1"/>
    </source>
</evidence>
<sequence>MAISLDEDNQKIIEIHQVINTNSRFYGHLVNWYEGVSWHYGIGLDENLIFDTGGLSIFTRNPSEFFIVPDVQKFSPYQTIERLCYALICFKDWDYGLLGWNCEHVARLVASDSAVSYEIKKLPFPIPQMNHGAWHPNARNILDSFIDQNKYLINDTLTTFPS</sequence>
<dbReference type="EMBL" id="BA000022">
    <property type="protein sequence ID" value="BAA18561.1"/>
    <property type="molecule type" value="Genomic_DNA"/>
</dbReference>
<name>P74460_SYNY3</name>
<proteinExistence type="predicted"/>
<evidence type="ECO:0000313" key="2">
    <source>
        <dbReference type="Proteomes" id="UP000001425"/>
    </source>
</evidence>
<dbReference type="AlphaFoldDB" id="P74460"/>
<reference evidence="1 2" key="2">
    <citation type="journal article" date="1996" name="DNA Res.">
        <title>Sequence analysis of the genome of the unicellular cyanobacterium Synechocystis sp. strain PCC6803. II. Sequence determination of the entire genome and assignment of potential protein-coding regions.</title>
        <authorList>
            <person name="Kaneko T."/>
            <person name="Sato S."/>
            <person name="Kotani H."/>
            <person name="Tanaka A."/>
            <person name="Asamizu E."/>
            <person name="Nakamura Y."/>
            <person name="Miyajima N."/>
            <person name="Hirosawa M."/>
            <person name="Sugiura M."/>
            <person name="Sasamoto S."/>
            <person name="Kimura T."/>
            <person name="Hosouchi T."/>
            <person name="Matsuno A."/>
            <person name="Muraki A."/>
            <person name="Nakazaki N."/>
            <person name="Naruo K."/>
            <person name="Okumura S."/>
            <person name="Shimpo S."/>
            <person name="Takeuchi C."/>
            <person name="Wada T."/>
            <person name="Watanabe A."/>
            <person name="Yamada M."/>
            <person name="Yasuda M."/>
            <person name="Tabata S."/>
        </authorList>
    </citation>
    <scope>NUCLEOTIDE SEQUENCE [LARGE SCALE GENOMIC DNA]</scope>
    <source>
        <strain evidence="2">ATCC 27184 / PCC 6803 / Kazusa</strain>
    </source>
</reference>
<dbReference type="PaxDb" id="1148-1653649"/>
<dbReference type="eggNOG" id="COG0515">
    <property type="taxonomic scope" value="Bacteria"/>
</dbReference>
<dbReference type="KEGG" id="syn:slr0157"/>
<gene>
    <name evidence="1" type="ordered locus">slr0157</name>
</gene>
<dbReference type="STRING" id="1148.gene:10499443"/>
<dbReference type="Proteomes" id="UP000001425">
    <property type="component" value="Chromosome"/>
</dbReference>
<protein>
    <submittedName>
        <fullName evidence="1">Slr0157 protein</fullName>
    </submittedName>
</protein>